<dbReference type="SUPFAM" id="SSF51246">
    <property type="entry name" value="Rudiment single hybrid motif"/>
    <property type="match status" value="1"/>
</dbReference>
<dbReference type="InterPro" id="IPR011761">
    <property type="entry name" value="ATP-grasp"/>
</dbReference>
<dbReference type="SUPFAM" id="SSF56059">
    <property type="entry name" value="Glutathione synthetase ATP-binding domain-like"/>
    <property type="match status" value="1"/>
</dbReference>
<dbReference type="SMART" id="SM01210">
    <property type="entry name" value="GARS_C"/>
    <property type="match status" value="1"/>
</dbReference>
<dbReference type="GO" id="GO:0009113">
    <property type="term" value="P:purine nucleobase biosynthetic process"/>
    <property type="evidence" value="ECO:0007669"/>
    <property type="project" value="InterPro"/>
</dbReference>
<dbReference type="Gene3D" id="3.30.470.20">
    <property type="entry name" value="ATP-grasp fold, B domain"/>
    <property type="match status" value="1"/>
</dbReference>
<dbReference type="PANTHER" id="PTHR43472">
    <property type="entry name" value="PHOSPHORIBOSYLAMINE--GLYCINE LIGASE"/>
    <property type="match status" value="1"/>
</dbReference>
<reference evidence="13" key="2">
    <citation type="journal article" date="2021" name="PeerJ">
        <title>Extensive microbial diversity within the chicken gut microbiome revealed by metagenomics and culture.</title>
        <authorList>
            <person name="Gilroy R."/>
            <person name="Ravi A."/>
            <person name="Getino M."/>
            <person name="Pursley I."/>
            <person name="Horton D.L."/>
            <person name="Alikhan N.F."/>
            <person name="Baker D."/>
            <person name="Gharbi K."/>
            <person name="Hall N."/>
            <person name="Watson M."/>
            <person name="Adriaenssens E.M."/>
            <person name="Foster-Nyarko E."/>
            <person name="Jarju S."/>
            <person name="Secka A."/>
            <person name="Antonio M."/>
            <person name="Oren A."/>
            <person name="Chaudhuri R.R."/>
            <person name="La Ragione R."/>
            <person name="Hildebrand F."/>
            <person name="Pallen M.J."/>
        </authorList>
    </citation>
    <scope>NUCLEOTIDE SEQUENCE</scope>
    <source>
        <strain evidence="13">15467</strain>
    </source>
</reference>
<dbReference type="PANTHER" id="PTHR43472:SF1">
    <property type="entry name" value="PHOSPHORIBOSYLAMINE--GLYCINE LIGASE, CHLOROPLASTIC"/>
    <property type="match status" value="1"/>
</dbReference>
<organism evidence="13 14">
    <name type="scientific">Candidatus Egerieousia excrementavium</name>
    <dbReference type="NCBI Taxonomy" id="2840778"/>
    <lineage>
        <taxon>Bacteria</taxon>
        <taxon>Pseudomonadati</taxon>
        <taxon>Bacteroidota</taxon>
        <taxon>Bacteroidia</taxon>
        <taxon>Bacteroidales</taxon>
        <taxon>Candidatus Egerieousia</taxon>
    </lineage>
</organism>
<evidence type="ECO:0000256" key="9">
    <source>
        <dbReference type="ARBA" id="ARBA00042864"/>
    </source>
</evidence>
<evidence type="ECO:0000256" key="3">
    <source>
        <dbReference type="ARBA" id="ARBA00022598"/>
    </source>
</evidence>
<evidence type="ECO:0000313" key="14">
    <source>
        <dbReference type="Proteomes" id="UP000823635"/>
    </source>
</evidence>
<dbReference type="SUPFAM" id="SSF52440">
    <property type="entry name" value="PreATP-grasp domain"/>
    <property type="match status" value="1"/>
</dbReference>
<evidence type="ECO:0000256" key="8">
    <source>
        <dbReference type="ARBA" id="ARBA00042242"/>
    </source>
</evidence>
<dbReference type="PROSITE" id="PS50975">
    <property type="entry name" value="ATP_GRASP"/>
    <property type="match status" value="1"/>
</dbReference>
<dbReference type="Gene3D" id="3.90.600.10">
    <property type="entry name" value="Phosphoribosylglycinamide synthetase, C-terminal domain"/>
    <property type="match status" value="1"/>
</dbReference>
<dbReference type="Proteomes" id="UP000823635">
    <property type="component" value="Unassembled WGS sequence"/>
</dbReference>
<evidence type="ECO:0000256" key="1">
    <source>
        <dbReference type="ARBA" id="ARBA00005174"/>
    </source>
</evidence>
<dbReference type="InterPro" id="IPR011054">
    <property type="entry name" value="Rudment_hybrid_motif"/>
</dbReference>
<reference evidence="13" key="1">
    <citation type="submission" date="2020-10" db="EMBL/GenBank/DDBJ databases">
        <authorList>
            <person name="Gilroy R."/>
        </authorList>
    </citation>
    <scope>NUCLEOTIDE SEQUENCE</scope>
    <source>
        <strain evidence="13">15467</strain>
    </source>
</reference>
<comment type="pathway">
    <text evidence="1 10">Purine metabolism; IMP biosynthesis via de novo pathway; N(1)-(5-phospho-D-ribosyl)glycinamide from 5-phospho-alpha-D-ribose 1-diphosphate: step 2/2.</text>
</comment>
<dbReference type="InterPro" id="IPR020561">
    <property type="entry name" value="PRibGlycinamid_synth_ATP-grasp"/>
</dbReference>
<evidence type="ECO:0000256" key="2">
    <source>
        <dbReference type="ARBA" id="ARBA00013255"/>
    </source>
</evidence>
<evidence type="ECO:0000256" key="11">
    <source>
        <dbReference type="PROSITE-ProRule" id="PRU00409"/>
    </source>
</evidence>
<dbReference type="InterPro" id="IPR013815">
    <property type="entry name" value="ATP_grasp_subdomain_1"/>
</dbReference>
<comment type="catalytic activity">
    <reaction evidence="10">
        <text>5-phospho-beta-D-ribosylamine + glycine + ATP = N(1)-(5-phospho-beta-D-ribosyl)glycinamide + ADP + phosphate + H(+)</text>
        <dbReference type="Rhea" id="RHEA:17453"/>
        <dbReference type="ChEBI" id="CHEBI:15378"/>
        <dbReference type="ChEBI" id="CHEBI:30616"/>
        <dbReference type="ChEBI" id="CHEBI:43474"/>
        <dbReference type="ChEBI" id="CHEBI:57305"/>
        <dbReference type="ChEBI" id="CHEBI:58681"/>
        <dbReference type="ChEBI" id="CHEBI:143788"/>
        <dbReference type="ChEBI" id="CHEBI:456216"/>
        <dbReference type="EC" id="6.3.4.13"/>
    </reaction>
</comment>
<dbReference type="GO" id="GO:0046872">
    <property type="term" value="F:metal ion binding"/>
    <property type="evidence" value="ECO:0007669"/>
    <property type="project" value="InterPro"/>
</dbReference>
<dbReference type="SMART" id="SM01209">
    <property type="entry name" value="GARS_A"/>
    <property type="match status" value="1"/>
</dbReference>
<dbReference type="EC" id="6.3.4.13" evidence="2 10"/>
<keyword evidence="4 11" id="KW-0547">Nucleotide-binding</keyword>
<comment type="similarity">
    <text evidence="7 10">Belongs to the GARS family.</text>
</comment>
<evidence type="ECO:0000313" key="13">
    <source>
        <dbReference type="EMBL" id="MBO8429141.1"/>
    </source>
</evidence>
<evidence type="ECO:0000256" key="5">
    <source>
        <dbReference type="ARBA" id="ARBA00022755"/>
    </source>
</evidence>
<dbReference type="AlphaFoldDB" id="A0A9D9GXX7"/>
<keyword evidence="5 10" id="KW-0658">Purine biosynthesis</keyword>
<dbReference type="InterPro" id="IPR020560">
    <property type="entry name" value="PRibGlycinamide_synth_C-dom"/>
</dbReference>
<keyword evidence="3 10" id="KW-0436">Ligase</keyword>
<dbReference type="InterPro" id="IPR037123">
    <property type="entry name" value="PRibGlycinamide_synth_C_sf"/>
</dbReference>
<dbReference type="InterPro" id="IPR016185">
    <property type="entry name" value="PreATP-grasp_dom_sf"/>
</dbReference>
<evidence type="ECO:0000256" key="4">
    <source>
        <dbReference type="ARBA" id="ARBA00022741"/>
    </source>
</evidence>
<evidence type="ECO:0000256" key="10">
    <source>
        <dbReference type="HAMAP-Rule" id="MF_00138"/>
    </source>
</evidence>
<accession>A0A9D9GXX7</accession>
<dbReference type="Gene3D" id="3.30.1490.20">
    <property type="entry name" value="ATP-grasp fold, A domain"/>
    <property type="match status" value="1"/>
</dbReference>
<sequence length="430" mass="46726">MNVLVLGSGGREHAIAWKISQSSRCDRLFCMPGNPGTAQIATNIKGSANDFEAVRKAVLDNGIQLVVAGPEEPLVLGIRDFFVSDEQLKDVLFVGPCRKGAMLEGSKNFAKEFMNKYGIPTARYRSFSKETLHEGEKFLESLKAPYVLKADGLAAGKGVLIIDSLEEARRELGNMLSGKFGKAGSTVVIEEYLSGIELSVFILTDGEDYLLLPEAKDYKRIGEHDTGLNTGGMGSVSPVPFADASFMKKVEERIVKPTVGALKKEGMDYRGFIFIGLMNCGGDPYVIEYNVRMGDPETESVMTRIDSDFLGHLCAAAKGSLKGEKIEIADNFALTVVAVSGGYPGTYGKGYRITGSENIFSCRAEGNVRIFHAGTAMEGEDIVTSGGRVLTVTVNGNSIEQCRKAAYEEMEKVCFKDICFRRDIGMDLLQ</sequence>
<dbReference type="InterPro" id="IPR020562">
    <property type="entry name" value="PRibGlycinamide_synth_N"/>
</dbReference>
<dbReference type="HAMAP" id="MF_00138">
    <property type="entry name" value="GARS"/>
    <property type="match status" value="1"/>
</dbReference>
<feature type="domain" description="ATP-grasp" evidence="12">
    <location>
        <begin position="111"/>
        <end position="318"/>
    </location>
</feature>
<dbReference type="GO" id="GO:0005524">
    <property type="term" value="F:ATP binding"/>
    <property type="evidence" value="ECO:0007669"/>
    <property type="project" value="UniProtKB-UniRule"/>
</dbReference>
<dbReference type="Gene3D" id="3.40.50.20">
    <property type="match status" value="1"/>
</dbReference>
<dbReference type="EMBL" id="JADINB010000094">
    <property type="protein sequence ID" value="MBO8429141.1"/>
    <property type="molecule type" value="Genomic_DNA"/>
</dbReference>
<dbReference type="GO" id="GO:0006189">
    <property type="term" value="P:'de novo' IMP biosynthetic process"/>
    <property type="evidence" value="ECO:0007669"/>
    <property type="project" value="UniProtKB-UniRule"/>
</dbReference>
<protein>
    <recommendedName>
        <fullName evidence="2 10">Phosphoribosylamine--glycine ligase</fullName>
        <ecNumber evidence="2 10">6.3.4.13</ecNumber>
    </recommendedName>
    <alternativeName>
        <fullName evidence="10">GARS</fullName>
    </alternativeName>
    <alternativeName>
        <fullName evidence="8 10">Glycinamide ribonucleotide synthetase</fullName>
    </alternativeName>
    <alternativeName>
        <fullName evidence="9 10">Phosphoribosylglycinamide synthetase</fullName>
    </alternativeName>
</protein>
<dbReference type="NCBIfam" id="TIGR00877">
    <property type="entry name" value="purD"/>
    <property type="match status" value="1"/>
</dbReference>
<keyword evidence="6 11" id="KW-0067">ATP-binding</keyword>
<comment type="caution">
    <text evidence="13">The sequence shown here is derived from an EMBL/GenBank/DDBJ whole genome shotgun (WGS) entry which is preliminary data.</text>
</comment>
<dbReference type="Pfam" id="PF02843">
    <property type="entry name" value="GARS_C"/>
    <property type="match status" value="1"/>
</dbReference>
<name>A0A9D9GXX7_9BACT</name>
<dbReference type="Pfam" id="PF01071">
    <property type="entry name" value="GARS_A"/>
    <property type="match status" value="1"/>
</dbReference>
<evidence type="ECO:0000256" key="6">
    <source>
        <dbReference type="ARBA" id="ARBA00022840"/>
    </source>
</evidence>
<proteinExistence type="inferred from homology"/>
<dbReference type="Pfam" id="PF02844">
    <property type="entry name" value="GARS_N"/>
    <property type="match status" value="1"/>
</dbReference>
<evidence type="ECO:0000256" key="7">
    <source>
        <dbReference type="ARBA" id="ARBA00038345"/>
    </source>
</evidence>
<dbReference type="InterPro" id="IPR000115">
    <property type="entry name" value="PRibGlycinamide_synth"/>
</dbReference>
<gene>
    <name evidence="10 13" type="primary">purD</name>
    <name evidence="13" type="ORF">IAC68_04320</name>
</gene>
<evidence type="ECO:0000259" key="12">
    <source>
        <dbReference type="PROSITE" id="PS50975"/>
    </source>
</evidence>
<dbReference type="GO" id="GO:0004637">
    <property type="term" value="F:phosphoribosylamine-glycine ligase activity"/>
    <property type="evidence" value="ECO:0007669"/>
    <property type="project" value="UniProtKB-UniRule"/>
</dbReference>